<keyword evidence="7" id="KW-1185">Reference proteome</keyword>
<keyword evidence="2" id="KW-0238">DNA-binding</keyword>
<dbReference type="InterPro" id="IPR010982">
    <property type="entry name" value="Lambda_DNA-bd_dom_sf"/>
</dbReference>
<sequence length="168" mass="18358">MIPSQAAFPPARASRRLRCDLPEPGERRRLREQWGLSTRQVAMAFGVTPATVRSWEQGRTTPRGRRKEAYQRFLAGLAQHGDTTRPDDAVPGADRDRRRTADVLHPAPRPVDTQAPAPVAGGVRIAVGGQGGQDPVTPEGIRRLRLLGAAACVWSLALWVMLTCPPPF</sequence>
<organism evidence="6 7">
    <name type="scientific">Streptomyces virginiae</name>
    <name type="common">Streptomyces cinnamonensis</name>
    <dbReference type="NCBI Taxonomy" id="1961"/>
    <lineage>
        <taxon>Bacteria</taxon>
        <taxon>Bacillati</taxon>
        <taxon>Actinomycetota</taxon>
        <taxon>Actinomycetes</taxon>
        <taxon>Kitasatosporales</taxon>
        <taxon>Streptomycetaceae</taxon>
        <taxon>Streptomyces</taxon>
    </lineage>
</organism>
<feature type="domain" description="HTH cro/C1-type" evidence="5">
    <location>
        <begin position="28"/>
        <end position="62"/>
    </location>
</feature>
<evidence type="ECO:0000256" key="2">
    <source>
        <dbReference type="ARBA" id="ARBA00023125"/>
    </source>
</evidence>
<evidence type="ECO:0000256" key="3">
    <source>
        <dbReference type="ARBA" id="ARBA00023163"/>
    </source>
</evidence>
<feature type="compositionally biased region" description="Basic and acidic residues" evidence="4">
    <location>
        <begin position="82"/>
        <end position="102"/>
    </location>
</feature>
<dbReference type="SUPFAM" id="SSF47413">
    <property type="entry name" value="lambda repressor-like DNA-binding domains"/>
    <property type="match status" value="1"/>
</dbReference>
<gene>
    <name evidence="6" type="ORF">Scinn_41970</name>
</gene>
<protein>
    <recommendedName>
        <fullName evidence="5">HTH cro/C1-type domain-containing protein</fullName>
    </recommendedName>
</protein>
<dbReference type="RefSeq" id="WP_191869381.1">
    <property type="nucleotide sequence ID" value="NZ_BMRU01000018.1"/>
</dbReference>
<dbReference type="InterPro" id="IPR001387">
    <property type="entry name" value="Cro/C1-type_HTH"/>
</dbReference>
<dbReference type="CDD" id="cd00093">
    <property type="entry name" value="HTH_XRE"/>
    <property type="match status" value="1"/>
</dbReference>
<evidence type="ECO:0000313" key="6">
    <source>
        <dbReference type="EMBL" id="GHI14734.1"/>
    </source>
</evidence>
<reference evidence="7" key="1">
    <citation type="submission" date="2020-09" db="EMBL/GenBank/DDBJ databases">
        <title>Whole genome shotgun sequence of Streptomyces cinnamonensis NBRC 15873.</title>
        <authorList>
            <person name="Komaki H."/>
            <person name="Tamura T."/>
        </authorList>
    </citation>
    <scope>NUCLEOTIDE SEQUENCE [LARGE SCALE GENOMIC DNA]</scope>
    <source>
        <strain evidence="7">NBRC 15873</strain>
    </source>
</reference>
<dbReference type="Pfam" id="PF13560">
    <property type="entry name" value="HTH_31"/>
    <property type="match status" value="1"/>
</dbReference>
<dbReference type="PROSITE" id="PS50943">
    <property type="entry name" value="HTH_CROC1"/>
    <property type="match status" value="1"/>
</dbReference>
<dbReference type="EMBL" id="BNDV01000008">
    <property type="protein sequence ID" value="GHI14734.1"/>
    <property type="molecule type" value="Genomic_DNA"/>
</dbReference>
<proteinExistence type="predicted"/>
<comment type="caution">
    <text evidence="6">The sequence shown here is derived from an EMBL/GenBank/DDBJ whole genome shotgun (WGS) entry which is preliminary data.</text>
</comment>
<feature type="region of interest" description="Disordered" evidence="4">
    <location>
        <begin position="77"/>
        <end position="117"/>
    </location>
</feature>
<evidence type="ECO:0000259" key="5">
    <source>
        <dbReference type="PROSITE" id="PS50943"/>
    </source>
</evidence>
<evidence type="ECO:0000256" key="4">
    <source>
        <dbReference type="SAM" id="MobiDB-lite"/>
    </source>
</evidence>
<accession>A0ABQ3NPS9</accession>
<dbReference type="PANTHER" id="PTHR36511">
    <property type="entry name" value="MERR FAMILY BACTERIAL REGULATORY PROTEIN"/>
    <property type="match status" value="1"/>
</dbReference>
<keyword evidence="3" id="KW-0804">Transcription</keyword>
<dbReference type="PANTHER" id="PTHR36511:SF3">
    <property type="entry name" value="ANTITOXIN HIGA-2"/>
    <property type="match status" value="1"/>
</dbReference>
<name>A0ABQ3NPS9_STRVG</name>
<evidence type="ECO:0000313" key="7">
    <source>
        <dbReference type="Proteomes" id="UP000660554"/>
    </source>
</evidence>
<dbReference type="Gene3D" id="1.10.260.40">
    <property type="entry name" value="lambda repressor-like DNA-binding domains"/>
    <property type="match status" value="1"/>
</dbReference>
<evidence type="ECO:0000256" key="1">
    <source>
        <dbReference type="ARBA" id="ARBA00023015"/>
    </source>
</evidence>
<dbReference type="Proteomes" id="UP000660554">
    <property type="component" value="Unassembled WGS sequence"/>
</dbReference>
<keyword evidence="1" id="KW-0805">Transcription regulation</keyword>
<dbReference type="InterPro" id="IPR052359">
    <property type="entry name" value="HTH-type_reg/antitoxin"/>
</dbReference>